<dbReference type="InterPro" id="IPR008988">
    <property type="entry name" value="Transcriptional_repressor_C"/>
</dbReference>
<proteinExistence type="inferred from homology"/>
<dbReference type="SMART" id="SM00529">
    <property type="entry name" value="HTH_DTXR"/>
    <property type="match status" value="1"/>
</dbReference>
<dbReference type="InterPro" id="IPR022687">
    <property type="entry name" value="HTH_DTXR"/>
</dbReference>
<evidence type="ECO:0000256" key="5">
    <source>
        <dbReference type="ARBA" id="ARBA00022490"/>
    </source>
</evidence>
<comment type="similarity">
    <text evidence="2">Belongs to the DtxR/MntR family.</text>
</comment>
<dbReference type="InterPro" id="IPR022689">
    <property type="entry name" value="Iron_dep_repressor"/>
</dbReference>
<evidence type="ECO:0000256" key="10">
    <source>
        <dbReference type="ARBA" id="ARBA00023163"/>
    </source>
</evidence>
<keyword evidence="9" id="KW-0010">Activator</keyword>
<dbReference type="EMBL" id="CP121195">
    <property type="protein sequence ID" value="XBH13463.1"/>
    <property type="molecule type" value="Genomic_DNA"/>
</dbReference>
<protein>
    <recommendedName>
        <fullName evidence="4">Transcriptional regulator MntR</fullName>
    </recommendedName>
    <alternativeName>
        <fullName evidence="13">Manganese transport regulator</fullName>
    </alternativeName>
</protein>
<keyword evidence="10" id="KW-0804">Transcription</keyword>
<dbReference type="InterPro" id="IPR050536">
    <property type="entry name" value="DtxR_MntR_Metal-Reg"/>
</dbReference>
<evidence type="ECO:0000256" key="6">
    <source>
        <dbReference type="ARBA" id="ARBA00022491"/>
    </source>
</evidence>
<evidence type="ECO:0000256" key="1">
    <source>
        <dbReference type="ARBA" id="ARBA00004496"/>
    </source>
</evidence>
<dbReference type="GO" id="GO:0046983">
    <property type="term" value="F:protein dimerization activity"/>
    <property type="evidence" value="ECO:0007669"/>
    <property type="project" value="InterPro"/>
</dbReference>
<keyword evidence="11" id="KW-0464">Manganese</keyword>
<keyword evidence="7" id="KW-0805">Transcription regulation</keyword>
<dbReference type="RefSeq" id="WP_348267533.1">
    <property type="nucleotide sequence ID" value="NZ_CP121194.1"/>
</dbReference>
<evidence type="ECO:0000256" key="3">
    <source>
        <dbReference type="ARBA" id="ARBA00011738"/>
    </source>
</evidence>
<evidence type="ECO:0000259" key="14">
    <source>
        <dbReference type="PROSITE" id="PS50944"/>
    </source>
</evidence>
<dbReference type="Pfam" id="PF01325">
    <property type="entry name" value="Fe_dep_repress"/>
    <property type="match status" value="1"/>
</dbReference>
<accession>A0AAU7CXU8</accession>
<evidence type="ECO:0000256" key="2">
    <source>
        <dbReference type="ARBA" id="ARBA00007871"/>
    </source>
</evidence>
<dbReference type="AlphaFoldDB" id="A0AAU7D6T7"/>
<keyword evidence="5" id="KW-0963">Cytoplasm</keyword>
<evidence type="ECO:0000313" key="15">
    <source>
        <dbReference type="EMBL" id="XBH10026.1"/>
    </source>
</evidence>
<dbReference type="SUPFAM" id="SSF47979">
    <property type="entry name" value="Iron-dependent repressor protein, dimerization domain"/>
    <property type="match status" value="1"/>
</dbReference>
<dbReference type="SUPFAM" id="SSF46785">
    <property type="entry name" value="Winged helix' DNA-binding domain"/>
    <property type="match status" value="1"/>
</dbReference>
<dbReference type="PROSITE" id="PS50944">
    <property type="entry name" value="HTH_DTXR"/>
    <property type="match status" value="1"/>
</dbReference>
<dbReference type="SUPFAM" id="SSF50037">
    <property type="entry name" value="C-terminal domain of transcriptional repressors"/>
    <property type="match status" value="1"/>
</dbReference>
<keyword evidence="6" id="KW-0678">Repressor</keyword>
<dbReference type="GO" id="GO:0046914">
    <property type="term" value="F:transition metal ion binding"/>
    <property type="evidence" value="ECO:0007669"/>
    <property type="project" value="InterPro"/>
</dbReference>
<evidence type="ECO:0000256" key="9">
    <source>
        <dbReference type="ARBA" id="ARBA00023159"/>
    </source>
</evidence>
<dbReference type="GO" id="GO:0003677">
    <property type="term" value="F:DNA binding"/>
    <property type="evidence" value="ECO:0007669"/>
    <property type="project" value="UniProtKB-KW"/>
</dbReference>
<dbReference type="Gene3D" id="1.10.10.10">
    <property type="entry name" value="Winged helix-like DNA-binding domain superfamily/Winged helix DNA-binding domain"/>
    <property type="match status" value="1"/>
</dbReference>
<dbReference type="InterPro" id="IPR036421">
    <property type="entry name" value="Fe_dep_repressor_sf"/>
</dbReference>
<comment type="subcellular location">
    <subcellularLocation>
        <location evidence="1">Cytoplasm</location>
    </subcellularLocation>
</comment>
<evidence type="ECO:0000313" key="16">
    <source>
        <dbReference type="EMBL" id="XBH13463.1"/>
    </source>
</evidence>
<sequence length="230" mass="25393">MSPRRANGNTESVDNYLKAILSLGGPEHRRVTSTSLADHLSVAPASVTNMLQKLAAAPTPLVEYERHRGVQLSASGKRRALEVLRHHRLIETFLYQILDYPIEEVHEEAERLEHFISERFEERIAAKLGHPRIDPHGHSIPTMEGEMTEQNSIPLTAVQQEGVFTIDSVSDRDSRTLQQFKASGIKPGARLRVRKKASSEGYSVSIGRSSAAFDLSTEAAGGILLHPSAK</sequence>
<dbReference type="GO" id="GO:0003700">
    <property type="term" value="F:DNA-binding transcription factor activity"/>
    <property type="evidence" value="ECO:0007669"/>
    <property type="project" value="InterPro"/>
</dbReference>
<dbReference type="InterPro" id="IPR036388">
    <property type="entry name" value="WH-like_DNA-bd_sf"/>
</dbReference>
<dbReference type="InterPro" id="IPR007167">
    <property type="entry name" value="Fe-transptr_FeoA-like"/>
</dbReference>
<evidence type="ECO:0000256" key="12">
    <source>
        <dbReference type="ARBA" id="ARBA00025185"/>
    </source>
</evidence>
<accession>A0AAU7D6T7</accession>
<keyword evidence="8" id="KW-0238">DNA-binding</keyword>
<dbReference type="PANTHER" id="PTHR33238">
    <property type="entry name" value="IRON (METAL) DEPENDENT REPRESSOR, DTXR FAMILY"/>
    <property type="match status" value="1"/>
</dbReference>
<evidence type="ECO:0000256" key="13">
    <source>
        <dbReference type="ARBA" id="ARBA00032593"/>
    </source>
</evidence>
<name>A0AAU7D6T7_9BACT</name>
<evidence type="ECO:0000256" key="4">
    <source>
        <dbReference type="ARBA" id="ARBA00022386"/>
    </source>
</evidence>
<comment type="function">
    <text evidence="12">In the presence of manganese, represses expression of mntH and mntS. Up-regulates expression of mntP.</text>
</comment>
<feature type="domain" description="HTH dtxR-type" evidence="14">
    <location>
        <begin position="1"/>
        <end position="73"/>
    </location>
</feature>
<evidence type="ECO:0000256" key="7">
    <source>
        <dbReference type="ARBA" id="ARBA00023015"/>
    </source>
</evidence>
<comment type="subunit">
    <text evidence="3">Homodimer.</text>
</comment>
<dbReference type="PANTHER" id="PTHR33238:SF11">
    <property type="entry name" value="TRANSCRIPTIONAL REGULATOR MNTR"/>
    <property type="match status" value="1"/>
</dbReference>
<organism evidence="16">
    <name type="scientific">Edaphobacter paludis</name>
    <dbReference type="NCBI Taxonomy" id="3035702"/>
    <lineage>
        <taxon>Bacteria</taxon>
        <taxon>Pseudomonadati</taxon>
        <taxon>Acidobacteriota</taxon>
        <taxon>Terriglobia</taxon>
        <taxon>Terriglobales</taxon>
        <taxon>Acidobacteriaceae</taxon>
        <taxon>Edaphobacter</taxon>
    </lineage>
</organism>
<dbReference type="InterPro" id="IPR036390">
    <property type="entry name" value="WH_DNA-bd_sf"/>
</dbReference>
<reference evidence="16" key="1">
    <citation type="submission" date="2023-03" db="EMBL/GenBank/DDBJ databases">
        <title>Edaphobacter sp.</title>
        <authorList>
            <person name="Huber K.J."/>
            <person name="Papendorf J."/>
            <person name="Pilke C."/>
            <person name="Bunk B."/>
            <person name="Sproeer C."/>
            <person name="Pester M."/>
        </authorList>
    </citation>
    <scope>NUCLEOTIDE SEQUENCE</scope>
    <source>
        <strain evidence="15">DSM 109919</strain>
        <strain evidence="16">DSM 109920</strain>
    </source>
</reference>
<dbReference type="KEGG" id="epl:P4G45_16315"/>
<evidence type="ECO:0000256" key="8">
    <source>
        <dbReference type="ARBA" id="ARBA00023125"/>
    </source>
</evidence>
<evidence type="ECO:0000256" key="11">
    <source>
        <dbReference type="ARBA" id="ARBA00023211"/>
    </source>
</evidence>
<dbReference type="InterPro" id="IPR001367">
    <property type="entry name" value="Fe_dep_repressor"/>
</dbReference>
<gene>
    <name evidence="15" type="ORF">P4G45_16315</name>
    <name evidence="16" type="ORF">P8936_17525</name>
</gene>
<dbReference type="Pfam" id="PF04023">
    <property type="entry name" value="FeoA"/>
    <property type="match status" value="1"/>
</dbReference>
<dbReference type="Pfam" id="PF02742">
    <property type="entry name" value="Fe_dep_repr_C"/>
    <property type="match status" value="1"/>
</dbReference>
<dbReference type="GO" id="GO:0005737">
    <property type="term" value="C:cytoplasm"/>
    <property type="evidence" value="ECO:0007669"/>
    <property type="project" value="UniProtKB-SubCell"/>
</dbReference>
<dbReference type="EMBL" id="CP121194">
    <property type="protein sequence ID" value="XBH10026.1"/>
    <property type="molecule type" value="Genomic_DNA"/>
</dbReference>
<dbReference type="SMART" id="SM00899">
    <property type="entry name" value="FeoA"/>
    <property type="match status" value="1"/>
</dbReference>